<dbReference type="NCBIfam" id="NF009114">
    <property type="entry name" value="PRK12464.1"/>
    <property type="match status" value="1"/>
</dbReference>
<feature type="binding site" evidence="9">
    <location>
        <position position="11"/>
    </location>
    <ligand>
        <name>NADPH</name>
        <dbReference type="ChEBI" id="CHEBI:57783"/>
    </ligand>
</feature>
<feature type="binding site" evidence="9">
    <location>
        <position position="12"/>
    </location>
    <ligand>
        <name>NADPH</name>
        <dbReference type="ChEBI" id="CHEBI:57783"/>
    </ligand>
</feature>
<dbReference type="SUPFAM" id="SSF69055">
    <property type="entry name" value="1-deoxy-D-xylulose-5-phosphate reductoisomerase, C-terminal domain"/>
    <property type="match status" value="1"/>
</dbReference>
<feature type="binding site" evidence="9">
    <location>
        <position position="220"/>
    </location>
    <ligand>
        <name>1-deoxy-D-xylulose 5-phosphate</name>
        <dbReference type="ChEBI" id="CHEBI:57792"/>
    </ligand>
</feature>
<feature type="domain" description="1-deoxy-D-xylulose 5-phosphate reductoisomerase N-terminal" evidence="10">
    <location>
        <begin position="5"/>
        <end position="131"/>
    </location>
</feature>
<proteinExistence type="inferred from homology"/>
<dbReference type="PANTHER" id="PTHR30525">
    <property type="entry name" value="1-DEOXY-D-XYLULOSE 5-PHOSPHATE REDUCTOISOMERASE"/>
    <property type="match status" value="1"/>
</dbReference>
<feature type="binding site" evidence="9">
    <location>
        <position position="175"/>
    </location>
    <ligand>
        <name>1-deoxy-D-xylulose 5-phosphate</name>
        <dbReference type="ChEBI" id="CHEBI:57792"/>
    </ligand>
</feature>
<dbReference type="Pfam" id="PF13288">
    <property type="entry name" value="DXPR_C"/>
    <property type="match status" value="1"/>
</dbReference>
<feature type="binding site" evidence="9">
    <location>
        <position position="125"/>
    </location>
    <ligand>
        <name>NADPH</name>
        <dbReference type="ChEBI" id="CHEBI:57783"/>
    </ligand>
</feature>
<dbReference type="Proteomes" id="UP001209681">
    <property type="component" value="Unassembled WGS sequence"/>
</dbReference>
<comment type="pathway">
    <text evidence="1 9">Isoprenoid biosynthesis; isopentenyl diphosphate biosynthesis via DXP pathway; isopentenyl diphosphate from 1-deoxy-D-xylulose 5-phosphate: step 1/6.</text>
</comment>
<evidence type="ECO:0000313" key="14">
    <source>
        <dbReference type="Proteomes" id="UP001209681"/>
    </source>
</evidence>
<dbReference type="RefSeq" id="WP_265423509.1">
    <property type="nucleotide sequence ID" value="NZ_JAPFPW010000001.1"/>
</dbReference>
<dbReference type="EMBL" id="JAPFPW010000001">
    <property type="protein sequence ID" value="MCW7752646.1"/>
    <property type="molecule type" value="Genomic_DNA"/>
</dbReference>
<evidence type="ECO:0000259" key="12">
    <source>
        <dbReference type="Pfam" id="PF13288"/>
    </source>
</evidence>
<evidence type="ECO:0000259" key="11">
    <source>
        <dbReference type="Pfam" id="PF08436"/>
    </source>
</evidence>
<evidence type="ECO:0000256" key="6">
    <source>
        <dbReference type="ARBA" id="ARBA00023211"/>
    </source>
</evidence>
<evidence type="ECO:0000256" key="1">
    <source>
        <dbReference type="ARBA" id="ARBA00005094"/>
    </source>
</evidence>
<evidence type="ECO:0000256" key="2">
    <source>
        <dbReference type="ARBA" id="ARBA00006825"/>
    </source>
</evidence>
<evidence type="ECO:0000256" key="9">
    <source>
        <dbReference type="HAMAP-Rule" id="MF_00183"/>
    </source>
</evidence>
<keyword evidence="4 9" id="KW-0521">NADP</keyword>
<reference evidence="13 14" key="1">
    <citation type="submission" date="2022-11" db="EMBL/GenBank/DDBJ databases">
        <title>Desulfobotulus tamanensis H1 sp. nov. - anaerobic, alkaliphilic, sulphate reducing bacterium isolated from terrestrial mud volcano.</title>
        <authorList>
            <person name="Frolova A."/>
            <person name="Merkel A.Y."/>
            <person name="Slobodkin A.I."/>
        </authorList>
    </citation>
    <scope>NUCLEOTIDE SEQUENCE [LARGE SCALE GENOMIC DNA]</scope>
    <source>
        <strain evidence="13 14">H1</strain>
    </source>
</reference>
<sequence>MKKNICVLGCTGSIGRNVVEIVQRFPDRYRTLVLAAGDNVSLLAEQIKRLEPEVVVVRTEAHAMQLMAMDCARKVTVLFGEKGYEAAATHPDVDMVVAAIVGAAGLLPTVAAVKAGKALALANKESLVMGGKLLMSLAREKGVDILPVDSEHSAIFQCLAGQRKKDVAKLLLTASGGPFRTLDKKSFSTIRPEDALAHPTWSMGRKISIDSATLMNKGLEVIEAMHLFSVPVEKIDVVVHPQSIVHSMVAFCDGSVMAQMGVPDMKGAISLALSWPERLPLDLPLPDFSRMNLHMEKPDLERFPCLRLAFEAAQEGGIFPAVLNAANEVAVEAFLQSRVSFTEIPELITETLLQTENRFVDDMAELIEADAAARVLARSFVERS</sequence>
<comment type="caution">
    <text evidence="9">Lacks conserved residue(s) required for the propagation of feature annotation.</text>
</comment>
<dbReference type="NCBIfam" id="TIGR00243">
    <property type="entry name" value="Dxr"/>
    <property type="match status" value="1"/>
</dbReference>
<evidence type="ECO:0000256" key="4">
    <source>
        <dbReference type="ARBA" id="ARBA00022857"/>
    </source>
</evidence>
<feature type="binding site" evidence="9">
    <location>
        <position position="211"/>
    </location>
    <ligand>
        <name>1-deoxy-D-xylulose 5-phosphate</name>
        <dbReference type="ChEBI" id="CHEBI:57792"/>
    </ligand>
</feature>
<keyword evidence="5 9" id="KW-0560">Oxidoreductase</keyword>
<dbReference type="Pfam" id="PF02670">
    <property type="entry name" value="DXP_reductoisom"/>
    <property type="match status" value="1"/>
</dbReference>
<dbReference type="InterPro" id="IPR026877">
    <property type="entry name" value="DXPR_C"/>
</dbReference>
<feature type="binding site" evidence="9">
    <location>
        <position position="198"/>
    </location>
    <ligand>
        <name>1-deoxy-D-xylulose 5-phosphate</name>
        <dbReference type="ChEBI" id="CHEBI:57792"/>
    </ligand>
</feature>
<evidence type="ECO:0000256" key="8">
    <source>
        <dbReference type="ARBA" id="ARBA00048543"/>
    </source>
</evidence>
<dbReference type="HAMAP" id="MF_00183">
    <property type="entry name" value="DXP_reductoisom"/>
    <property type="match status" value="1"/>
</dbReference>
<keyword evidence="14" id="KW-1185">Reference proteome</keyword>
<comment type="caution">
    <text evidence="13">The sequence shown here is derived from an EMBL/GenBank/DDBJ whole genome shotgun (WGS) entry which is preliminary data.</text>
</comment>
<feature type="domain" description="1-deoxy-D-xylulose 5-phosphate reductoisomerase C-terminal" evidence="11">
    <location>
        <begin position="145"/>
        <end position="228"/>
    </location>
</feature>
<keyword evidence="9" id="KW-0460">Magnesium</keyword>
<feature type="binding site" evidence="9">
    <location>
        <position position="149"/>
    </location>
    <ligand>
        <name>Mn(2+)</name>
        <dbReference type="ChEBI" id="CHEBI:29035"/>
    </ligand>
</feature>
<feature type="binding site" evidence="9">
    <location>
        <position position="217"/>
    </location>
    <ligand>
        <name>1-deoxy-D-xylulose 5-phosphate</name>
        <dbReference type="ChEBI" id="CHEBI:57792"/>
    </ligand>
</feature>
<keyword evidence="3 9" id="KW-0479">Metal-binding</keyword>
<keyword evidence="6 9" id="KW-0464">Manganese</keyword>
<comment type="catalytic activity">
    <reaction evidence="8">
        <text>2-C-methyl-D-erythritol 4-phosphate + NADP(+) = 1-deoxy-D-xylulose 5-phosphate + NADPH + H(+)</text>
        <dbReference type="Rhea" id="RHEA:13717"/>
        <dbReference type="ChEBI" id="CHEBI:15378"/>
        <dbReference type="ChEBI" id="CHEBI:57783"/>
        <dbReference type="ChEBI" id="CHEBI:57792"/>
        <dbReference type="ChEBI" id="CHEBI:58262"/>
        <dbReference type="ChEBI" id="CHEBI:58349"/>
        <dbReference type="EC" id="1.1.1.267"/>
    </reaction>
    <physiologicalReaction direction="right-to-left" evidence="8">
        <dbReference type="Rhea" id="RHEA:13719"/>
    </physiologicalReaction>
</comment>
<feature type="binding site" evidence="9">
    <location>
        <position position="39"/>
    </location>
    <ligand>
        <name>NADPH</name>
        <dbReference type="ChEBI" id="CHEBI:57783"/>
    </ligand>
</feature>
<feature type="domain" description="DXP reductoisomerase C-terminal" evidence="12">
    <location>
        <begin position="260"/>
        <end position="374"/>
    </location>
</feature>
<evidence type="ECO:0000256" key="5">
    <source>
        <dbReference type="ARBA" id="ARBA00023002"/>
    </source>
</evidence>
<feature type="binding site" evidence="9">
    <location>
        <position position="150"/>
    </location>
    <ligand>
        <name>1-deoxy-D-xylulose 5-phosphate</name>
        <dbReference type="ChEBI" id="CHEBI:57792"/>
    </ligand>
</feature>
<comment type="cofactor">
    <cofactor evidence="9">
        <name>Mg(2+)</name>
        <dbReference type="ChEBI" id="CHEBI:18420"/>
    </cofactor>
    <cofactor evidence="9">
        <name>Mn(2+)</name>
        <dbReference type="ChEBI" id="CHEBI:29035"/>
    </cofactor>
</comment>
<feature type="binding site" evidence="9">
    <location>
        <position position="220"/>
    </location>
    <ligand>
        <name>Mn(2+)</name>
        <dbReference type="ChEBI" id="CHEBI:29035"/>
    </ligand>
</feature>
<dbReference type="Gene3D" id="3.40.50.720">
    <property type="entry name" value="NAD(P)-binding Rossmann-like Domain"/>
    <property type="match status" value="1"/>
</dbReference>
<evidence type="ECO:0000259" key="10">
    <source>
        <dbReference type="Pfam" id="PF02670"/>
    </source>
</evidence>
<dbReference type="InterPro" id="IPR013512">
    <property type="entry name" value="DXP_reductoisomerase_N"/>
</dbReference>
<feature type="binding site" evidence="9">
    <location>
        <position position="151"/>
    </location>
    <ligand>
        <name>Mn(2+)</name>
        <dbReference type="ChEBI" id="CHEBI:29035"/>
    </ligand>
</feature>
<dbReference type="PIRSF" id="PIRSF006205">
    <property type="entry name" value="Dxp_reductismrs"/>
    <property type="match status" value="1"/>
</dbReference>
<comment type="similarity">
    <text evidence="2 9">Belongs to the DXR family.</text>
</comment>
<dbReference type="GO" id="GO:0030604">
    <property type="term" value="F:1-deoxy-D-xylulose-5-phosphate reductoisomerase activity"/>
    <property type="evidence" value="ECO:0007669"/>
    <property type="project" value="UniProtKB-EC"/>
</dbReference>
<feature type="binding site" evidence="9">
    <location>
        <position position="37"/>
    </location>
    <ligand>
        <name>NADPH</name>
        <dbReference type="ChEBI" id="CHEBI:57783"/>
    </ligand>
</feature>
<feature type="binding site" evidence="9">
    <location>
        <position position="123"/>
    </location>
    <ligand>
        <name>NADPH</name>
        <dbReference type="ChEBI" id="CHEBI:57783"/>
    </ligand>
</feature>
<dbReference type="PANTHER" id="PTHR30525:SF0">
    <property type="entry name" value="1-DEOXY-D-XYLULOSE 5-PHOSPHATE REDUCTOISOMERASE, CHLOROPLASTIC"/>
    <property type="match status" value="1"/>
</dbReference>
<accession>A0ABT3N5A8</accession>
<dbReference type="SUPFAM" id="SSF55347">
    <property type="entry name" value="Glyceraldehyde-3-phosphate dehydrogenase-like, C-terminal domain"/>
    <property type="match status" value="1"/>
</dbReference>
<dbReference type="InterPro" id="IPR036291">
    <property type="entry name" value="NAD(P)-bd_dom_sf"/>
</dbReference>
<dbReference type="SUPFAM" id="SSF51735">
    <property type="entry name" value="NAD(P)-binding Rossmann-fold domains"/>
    <property type="match status" value="1"/>
</dbReference>
<feature type="binding site" evidence="9">
    <location>
        <position position="14"/>
    </location>
    <ligand>
        <name>NADPH</name>
        <dbReference type="ChEBI" id="CHEBI:57783"/>
    </ligand>
</feature>
<dbReference type="InterPro" id="IPR003821">
    <property type="entry name" value="DXP_reductoisomerase"/>
</dbReference>
<protein>
    <recommendedName>
        <fullName evidence="9">1-deoxy-D-xylulose 5-phosphate reductoisomerase</fullName>
        <shortName evidence="9">DXP reductoisomerase</shortName>
        <ecNumber evidence="9">1.1.1.267</ecNumber>
    </recommendedName>
    <alternativeName>
        <fullName evidence="9">1-deoxyxylulose-5-phosphate reductoisomerase</fullName>
    </alternativeName>
    <alternativeName>
        <fullName evidence="9">2-C-methyl-D-erythritol 4-phosphate synthase</fullName>
    </alternativeName>
</protein>
<organism evidence="13 14">
    <name type="scientific">Desulfobotulus pelophilus</name>
    <dbReference type="NCBI Taxonomy" id="2823377"/>
    <lineage>
        <taxon>Bacteria</taxon>
        <taxon>Pseudomonadati</taxon>
        <taxon>Thermodesulfobacteriota</taxon>
        <taxon>Desulfobacteria</taxon>
        <taxon>Desulfobacterales</taxon>
        <taxon>Desulfobacteraceae</taxon>
        <taxon>Desulfobotulus</taxon>
    </lineage>
</organism>
<dbReference type="Pfam" id="PF08436">
    <property type="entry name" value="DXP_redisom_C"/>
    <property type="match status" value="1"/>
</dbReference>
<feature type="binding site" evidence="9">
    <location>
        <position position="216"/>
    </location>
    <ligand>
        <name>1-deoxy-D-xylulose 5-phosphate</name>
        <dbReference type="ChEBI" id="CHEBI:57792"/>
    </ligand>
</feature>
<evidence type="ECO:0000256" key="3">
    <source>
        <dbReference type="ARBA" id="ARBA00022723"/>
    </source>
</evidence>
<feature type="binding site" evidence="9">
    <location>
        <position position="151"/>
    </location>
    <ligand>
        <name>1-deoxy-D-xylulose 5-phosphate</name>
        <dbReference type="ChEBI" id="CHEBI:57792"/>
    </ligand>
</feature>
<feature type="binding site" evidence="9">
    <location>
        <position position="124"/>
    </location>
    <ligand>
        <name>1-deoxy-D-xylulose 5-phosphate</name>
        <dbReference type="ChEBI" id="CHEBI:57792"/>
    </ligand>
</feature>
<keyword evidence="7 9" id="KW-0414">Isoprene biosynthesis</keyword>
<evidence type="ECO:0000313" key="13">
    <source>
        <dbReference type="EMBL" id="MCW7752646.1"/>
    </source>
</evidence>
<feature type="binding site" evidence="9">
    <location>
        <position position="13"/>
    </location>
    <ligand>
        <name>NADPH</name>
        <dbReference type="ChEBI" id="CHEBI:57783"/>
    </ligand>
</feature>
<feature type="binding site" evidence="9">
    <location>
        <position position="204"/>
    </location>
    <ligand>
        <name>NADPH</name>
        <dbReference type="ChEBI" id="CHEBI:57783"/>
    </ligand>
</feature>
<gene>
    <name evidence="9" type="primary">dxr</name>
    <name evidence="13" type="ORF">OOT00_01445</name>
</gene>
<comment type="function">
    <text evidence="9">Catalyzes the NADPH-dependent rearrangement and reduction of 1-deoxy-D-xylulose-5-phosphate (DXP) to 2-C-methyl-D-erythritol 4-phosphate (MEP).</text>
</comment>
<dbReference type="Gene3D" id="1.10.1740.10">
    <property type="match status" value="1"/>
</dbReference>
<dbReference type="InterPro" id="IPR036169">
    <property type="entry name" value="DXPR_C_sf"/>
</dbReference>
<name>A0ABT3N5A8_9BACT</name>
<dbReference type="EC" id="1.1.1.267" evidence="9"/>
<dbReference type="InterPro" id="IPR013644">
    <property type="entry name" value="DXP_reductoisomerase_C"/>
</dbReference>
<evidence type="ECO:0000256" key="7">
    <source>
        <dbReference type="ARBA" id="ARBA00023229"/>
    </source>
</evidence>